<keyword evidence="6" id="KW-0479">Metal-binding</keyword>
<dbReference type="GO" id="GO:0005506">
    <property type="term" value="F:iron ion binding"/>
    <property type="evidence" value="ECO:0007669"/>
    <property type="project" value="InterPro"/>
</dbReference>
<dbReference type="InterPro" id="IPR037165">
    <property type="entry name" value="AldOxase/xan_DH_Mopterin-bd_sf"/>
</dbReference>
<evidence type="ECO:0000256" key="1">
    <source>
        <dbReference type="ARBA" id="ARBA00001924"/>
    </source>
</evidence>
<dbReference type="Pfam" id="PF02738">
    <property type="entry name" value="MoCoBD_1"/>
    <property type="match status" value="1"/>
</dbReference>
<dbReference type="RefSeq" id="WP_345418134.1">
    <property type="nucleotide sequence ID" value="NZ_AP031496.1"/>
</dbReference>
<dbReference type="Pfam" id="PF20256">
    <property type="entry name" value="MoCoBD_2"/>
    <property type="match status" value="1"/>
</dbReference>
<dbReference type="GO" id="GO:0030151">
    <property type="term" value="F:molybdenum ion binding"/>
    <property type="evidence" value="ECO:0007669"/>
    <property type="project" value="InterPro"/>
</dbReference>
<evidence type="ECO:0000256" key="6">
    <source>
        <dbReference type="ARBA" id="ARBA00022723"/>
    </source>
</evidence>
<dbReference type="SUPFAM" id="SSF54665">
    <property type="entry name" value="CO dehydrogenase molybdoprotein N-domain-like"/>
    <property type="match status" value="1"/>
</dbReference>
<dbReference type="InterPro" id="IPR016208">
    <property type="entry name" value="Ald_Oxase/xanthine_DH-like"/>
</dbReference>
<dbReference type="NCBIfam" id="TIGR02965">
    <property type="entry name" value="xanthine_xdhB"/>
    <property type="match status" value="1"/>
</dbReference>
<evidence type="ECO:0000256" key="11">
    <source>
        <dbReference type="ARBA" id="ARBA00053029"/>
    </source>
</evidence>
<dbReference type="GO" id="GO:0016491">
    <property type="term" value="F:oxidoreductase activity"/>
    <property type="evidence" value="ECO:0007669"/>
    <property type="project" value="UniProtKB-KW"/>
</dbReference>
<feature type="domain" description="Aldehyde oxidase/xanthine dehydrogenase a/b hammerhead" evidence="12">
    <location>
        <begin position="37"/>
        <end position="144"/>
    </location>
</feature>
<comment type="cofactor">
    <cofactor evidence="1">
        <name>Mo-molybdopterin</name>
        <dbReference type="ChEBI" id="CHEBI:71302"/>
    </cofactor>
</comment>
<evidence type="ECO:0000256" key="5">
    <source>
        <dbReference type="ARBA" id="ARBA00022714"/>
    </source>
</evidence>
<evidence type="ECO:0000256" key="7">
    <source>
        <dbReference type="ARBA" id="ARBA00023002"/>
    </source>
</evidence>
<evidence type="ECO:0000259" key="12">
    <source>
        <dbReference type="SMART" id="SM01008"/>
    </source>
</evidence>
<evidence type="ECO:0000313" key="14">
    <source>
        <dbReference type="Proteomes" id="UP001409585"/>
    </source>
</evidence>
<dbReference type="FunFam" id="3.30.365.10:FF:000002">
    <property type="entry name" value="Xanthine dehydrogenase oxidase"/>
    <property type="match status" value="1"/>
</dbReference>
<organism evidence="13 14">
    <name type="scientific">Halioxenophilus aromaticivorans</name>
    <dbReference type="NCBI Taxonomy" id="1306992"/>
    <lineage>
        <taxon>Bacteria</taxon>
        <taxon>Pseudomonadati</taxon>
        <taxon>Pseudomonadota</taxon>
        <taxon>Gammaproteobacteria</taxon>
        <taxon>Alteromonadales</taxon>
        <taxon>Alteromonadaceae</taxon>
        <taxon>Halioxenophilus</taxon>
    </lineage>
</organism>
<evidence type="ECO:0000256" key="3">
    <source>
        <dbReference type="ARBA" id="ARBA00006849"/>
    </source>
</evidence>
<comment type="caution">
    <text evidence="13">The sequence shown here is derived from an EMBL/GenBank/DDBJ whole genome shotgun (WGS) entry which is preliminary data.</text>
</comment>
<gene>
    <name evidence="13" type="primary">xdhB</name>
    <name evidence="13" type="ORF">GCM10025791_10450</name>
</gene>
<dbReference type="PANTHER" id="PTHR11908:SF132">
    <property type="entry name" value="ALDEHYDE OXIDASE 1-RELATED"/>
    <property type="match status" value="1"/>
</dbReference>
<comment type="cofactor">
    <cofactor evidence="10">
        <name>[2Fe-2S] cluster</name>
        <dbReference type="ChEBI" id="CHEBI:190135"/>
    </cofactor>
</comment>
<keyword evidence="4" id="KW-0500">Molybdenum</keyword>
<accession>A0AAV3U0H1</accession>
<evidence type="ECO:0000313" key="13">
    <source>
        <dbReference type="EMBL" id="GAA4935126.1"/>
    </source>
</evidence>
<keyword evidence="7" id="KW-0560">Oxidoreductase</keyword>
<evidence type="ECO:0000256" key="9">
    <source>
        <dbReference type="ARBA" id="ARBA00023014"/>
    </source>
</evidence>
<dbReference type="Gene3D" id="3.30.365.10">
    <property type="entry name" value="Aldehyde oxidase/xanthine dehydrogenase, molybdopterin binding domain"/>
    <property type="match status" value="4"/>
</dbReference>
<sequence>MRNVKPYDPLPTQRIAKANTSDLGKPGIHESAVKHVTGKAQYVDDIPELPGTLHMAAGGSAHAYAKILKVDLTAVLACPGVVAAYTHQDIPGEIDVAPVFTGDPLLAVDETQFVGQPLFLVVAETYEQAQAAVALANIDYQPLTPNIRLQQGLDSGHSVVPQHVMQRGDYGPAIANAEQRLQGEGYIGGQEHFYLEGQISMAWPTEDGGVHIHTSSQHPTEVQKLVAEVLHIGSHLVTAEVRRMGGGFGGKESQAAVLACSAALAANDLQRPVKYRMPRRADMERTGKRHDFGFQYDVGFTSQGDILGIDLTLAGLCGCSADLSQGIVDRAMFHADNGYSLNAAKVTGLAPRTHTVSNTAFRGFGGPKGMLAIETVMENIARATGQDPLAVRKRNLYRPGADTTHYGQKVEQLVLTDIVSRLETSSDYWQRREAVAAFNQHNPYLKKGLALTPVKFGISFTSKHLNQASALVHVYTDGTILVNHGGTEMGQGLYTKVAQIVASVFGVSSQRVQVTATRTDKVANSSPTAASSGTDLNGFAALNACEEIKHNLVQWACDCYGIEASKIVFSNDTVTLGEESLAFAELCRLAYMSRVPLMAHGFYKTPKIHYDRATGQGQPFFYFANGAACSEVLIDCLTGEYKVLRADILHDVGRSLNPAIDIGQVEGGFIQGMGWLTSEELLWDDRGRVISNSPANYKIPTAFDVPAEFNVALYESANPESTVLNSKAVGEPPLMLALSVWAALSDACAAVAEYRCCPRLDAPATAEKVLAAVGAAQQFLQEQNHE</sequence>
<dbReference type="FunFam" id="3.30.365.10:FF:000001">
    <property type="entry name" value="Xanthine dehydrogenase oxidase"/>
    <property type="match status" value="1"/>
</dbReference>
<dbReference type="InterPro" id="IPR046867">
    <property type="entry name" value="AldOxase/xan_DH_MoCoBD2"/>
</dbReference>
<keyword evidence="8" id="KW-0408">Iron</keyword>
<proteinExistence type="inferred from homology"/>
<comment type="cofactor">
    <cofactor evidence="2">
        <name>FAD</name>
        <dbReference type="ChEBI" id="CHEBI:57692"/>
    </cofactor>
</comment>
<evidence type="ECO:0000256" key="4">
    <source>
        <dbReference type="ARBA" id="ARBA00022505"/>
    </source>
</evidence>
<dbReference type="Pfam" id="PF01315">
    <property type="entry name" value="Ald_Xan_dh_C"/>
    <property type="match status" value="1"/>
</dbReference>
<dbReference type="Gene3D" id="3.90.1170.50">
    <property type="entry name" value="Aldehyde oxidase/xanthine dehydrogenase, a/b hammerhead"/>
    <property type="match status" value="1"/>
</dbReference>
<dbReference type="InterPro" id="IPR036856">
    <property type="entry name" value="Ald_Oxase/Xan_DH_a/b_sf"/>
</dbReference>
<keyword evidence="9" id="KW-0411">Iron-sulfur</keyword>
<dbReference type="AlphaFoldDB" id="A0AAV3U0H1"/>
<comment type="cofactor">
    <cofactor evidence="11">
        <name>Mo-molybdopterin cytosine dinucleotide</name>
        <dbReference type="ChEBI" id="CHEBI:71308"/>
    </cofactor>
</comment>
<dbReference type="PANTHER" id="PTHR11908">
    <property type="entry name" value="XANTHINE DEHYDROGENASE"/>
    <property type="match status" value="1"/>
</dbReference>
<keyword evidence="5" id="KW-0001">2Fe-2S</keyword>
<dbReference type="SMART" id="SM01008">
    <property type="entry name" value="Ald_Xan_dh_C"/>
    <property type="match status" value="1"/>
</dbReference>
<dbReference type="EMBL" id="BAABLX010000007">
    <property type="protein sequence ID" value="GAA4935126.1"/>
    <property type="molecule type" value="Genomic_DNA"/>
</dbReference>
<evidence type="ECO:0000256" key="8">
    <source>
        <dbReference type="ARBA" id="ARBA00023004"/>
    </source>
</evidence>
<comment type="similarity">
    <text evidence="3">Belongs to the xanthine dehydrogenase family.</text>
</comment>
<evidence type="ECO:0000256" key="2">
    <source>
        <dbReference type="ARBA" id="ARBA00001974"/>
    </source>
</evidence>
<evidence type="ECO:0000256" key="10">
    <source>
        <dbReference type="ARBA" id="ARBA00034078"/>
    </source>
</evidence>
<reference evidence="14" key="1">
    <citation type="journal article" date="2019" name="Int. J. Syst. Evol. Microbiol.">
        <title>The Global Catalogue of Microorganisms (GCM) 10K type strain sequencing project: providing services to taxonomists for standard genome sequencing and annotation.</title>
        <authorList>
            <consortium name="The Broad Institute Genomics Platform"/>
            <consortium name="The Broad Institute Genome Sequencing Center for Infectious Disease"/>
            <person name="Wu L."/>
            <person name="Ma J."/>
        </authorList>
    </citation>
    <scope>NUCLEOTIDE SEQUENCE [LARGE SCALE GENOMIC DNA]</scope>
    <source>
        <strain evidence="14">JCM 19134</strain>
    </source>
</reference>
<dbReference type="InterPro" id="IPR000674">
    <property type="entry name" value="Ald_Oxase/Xan_DH_a/b"/>
</dbReference>
<dbReference type="Proteomes" id="UP001409585">
    <property type="component" value="Unassembled WGS sequence"/>
</dbReference>
<protein>
    <submittedName>
        <fullName evidence="13">Xanthine dehydrogenase molybdopterin binding subunit</fullName>
    </submittedName>
</protein>
<dbReference type="InterPro" id="IPR008274">
    <property type="entry name" value="AldOxase/xan_DH_MoCoBD1"/>
</dbReference>
<keyword evidence="14" id="KW-1185">Reference proteome</keyword>
<dbReference type="GO" id="GO:0051537">
    <property type="term" value="F:2 iron, 2 sulfur cluster binding"/>
    <property type="evidence" value="ECO:0007669"/>
    <property type="project" value="UniProtKB-KW"/>
</dbReference>
<dbReference type="InterPro" id="IPR014309">
    <property type="entry name" value="Xanthine_DH_Mopterin-bd_su"/>
</dbReference>
<dbReference type="SUPFAM" id="SSF56003">
    <property type="entry name" value="Molybdenum cofactor-binding domain"/>
    <property type="match status" value="1"/>
</dbReference>
<name>A0AAV3U0H1_9ALTE</name>